<evidence type="ECO:0000313" key="2">
    <source>
        <dbReference type="Proteomes" id="UP001598201"/>
    </source>
</evidence>
<sequence>MINPLRLYISPGAKIKITNGGRIYIKGNSDRVFLSKNTVLHCSGGELTIGNGVFFNENNHVICHKKLTIGDDCLFGQNVCFYDSDHEFRDNNKKIRDQGYTKAEVSISKDVWIGAGSVVTKGTSIGTHTVIGANSVVRGNLDSYSIYAGNPVRYLRKVNEK</sequence>
<name>A0ABW6CCW1_RAHSY</name>
<dbReference type="SUPFAM" id="SSF51161">
    <property type="entry name" value="Trimeric LpxA-like enzymes"/>
    <property type="match status" value="1"/>
</dbReference>
<dbReference type="Gene3D" id="2.160.10.10">
    <property type="entry name" value="Hexapeptide repeat proteins"/>
    <property type="match status" value="1"/>
</dbReference>
<accession>A0ABW6CCW1</accession>
<dbReference type="EC" id="2.3.1.-" evidence="1"/>
<dbReference type="EMBL" id="JBHUCJ010000034">
    <property type="protein sequence ID" value="MFD3224770.1"/>
    <property type="molecule type" value="Genomic_DNA"/>
</dbReference>
<dbReference type="Pfam" id="PF14602">
    <property type="entry name" value="Hexapep_2"/>
    <property type="match status" value="1"/>
</dbReference>
<reference evidence="1 2" key="1">
    <citation type="submission" date="2024-09" db="EMBL/GenBank/DDBJ databases">
        <title>Genomes of Rahnella.</title>
        <authorList>
            <person name="Mnguni F.C."/>
            <person name="Shin G.Y."/>
            <person name="Coutinho T."/>
        </authorList>
    </citation>
    <scope>NUCLEOTIDE SEQUENCE [LARGE SCALE GENOMIC DNA]</scope>
    <source>
        <strain evidence="1 2">20WA0057</strain>
    </source>
</reference>
<proteinExistence type="predicted"/>
<dbReference type="PANTHER" id="PTHR23416">
    <property type="entry name" value="SIALIC ACID SYNTHASE-RELATED"/>
    <property type="match status" value="1"/>
</dbReference>
<keyword evidence="2" id="KW-1185">Reference proteome</keyword>
<keyword evidence="1" id="KW-0808">Transferase</keyword>
<evidence type="ECO:0000313" key="1">
    <source>
        <dbReference type="EMBL" id="MFD3224770.1"/>
    </source>
</evidence>
<keyword evidence="1" id="KW-0012">Acyltransferase</keyword>
<comment type="caution">
    <text evidence="1">The sequence shown here is derived from an EMBL/GenBank/DDBJ whole genome shotgun (WGS) entry which is preliminary data.</text>
</comment>
<dbReference type="GO" id="GO:0016746">
    <property type="term" value="F:acyltransferase activity"/>
    <property type="evidence" value="ECO:0007669"/>
    <property type="project" value="UniProtKB-KW"/>
</dbReference>
<protein>
    <submittedName>
        <fullName evidence="1">Acyltransferase</fullName>
        <ecNumber evidence="1">2.3.1.-</ecNumber>
    </submittedName>
</protein>
<dbReference type="InterPro" id="IPR001451">
    <property type="entry name" value="Hexapep"/>
</dbReference>
<organism evidence="1 2">
    <name type="scientific">Rahnella sp. (strain Y9602)</name>
    <dbReference type="NCBI Taxonomy" id="2703885"/>
    <lineage>
        <taxon>Bacteria</taxon>
        <taxon>Pseudomonadati</taxon>
        <taxon>Pseudomonadota</taxon>
        <taxon>Gammaproteobacteria</taxon>
        <taxon>Enterobacterales</taxon>
        <taxon>Yersiniaceae</taxon>
        <taxon>Rahnella</taxon>
    </lineage>
</organism>
<dbReference type="InterPro" id="IPR011004">
    <property type="entry name" value="Trimer_LpxA-like_sf"/>
</dbReference>
<dbReference type="InterPro" id="IPR051159">
    <property type="entry name" value="Hexapeptide_acetyltransf"/>
</dbReference>
<dbReference type="RefSeq" id="WP_166860744.1">
    <property type="nucleotide sequence ID" value="NZ_JAADJV010000002.1"/>
</dbReference>
<dbReference type="Pfam" id="PF00132">
    <property type="entry name" value="Hexapep"/>
    <property type="match status" value="1"/>
</dbReference>
<dbReference type="CDD" id="cd04647">
    <property type="entry name" value="LbH_MAT_like"/>
    <property type="match status" value="1"/>
</dbReference>
<dbReference type="Proteomes" id="UP001598201">
    <property type="component" value="Unassembled WGS sequence"/>
</dbReference>
<gene>
    <name evidence="1" type="ORF">ACFPK4_14590</name>
</gene>